<dbReference type="PANTHER" id="PTHR43400:SF10">
    <property type="entry name" value="3-OXOSTEROID 1-DEHYDROGENASE"/>
    <property type="match status" value="1"/>
</dbReference>
<keyword evidence="7" id="KW-1185">Reference proteome</keyword>
<dbReference type="SUPFAM" id="SSF51905">
    <property type="entry name" value="FAD/NAD(P)-binding domain"/>
    <property type="match status" value="1"/>
</dbReference>
<comment type="caution">
    <text evidence="6">The sequence shown here is derived from an EMBL/GenBank/DDBJ whole genome shotgun (WGS) entry which is preliminary data.</text>
</comment>
<proteinExistence type="predicted"/>
<keyword evidence="4" id="KW-0560">Oxidoreductase</keyword>
<name>A0ABW4JVI4_9HYPH</name>
<reference evidence="7" key="1">
    <citation type="journal article" date="2019" name="Int. J. Syst. Evol. Microbiol.">
        <title>The Global Catalogue of Microorganisms (GCM) 10K type strain sequencing project: providing services to taxonomists for standard genome sequencing and annotation.</title>
        <authorList>
            <consortium name="The Broad Institute Genomics Platform"/>
            <consortium name="The Broad Institute Genome Sequencing Center for Infectious Disease"/>
            <person name="Wu L."/>
            <person name="Ma J."/>
        </authorList>
    </citation>
    <scope>NUCLEOTIDE SEQUENCE [LARGE SCALE GENOMIC DNA]</scope>
    <source>
        <strain evidence="7">JCM 3369</strain>
    </source>
</reference>
<dbReference type="InterPro" id="IPR036188">
    <property type="entry name" value="FAD/NAD-bd_sf"/>
</dbReference>
<organism evidence="6 7">
    <name type="scientific">Roseibium aestuarii</name>
    <dbReference type="NCBI Taxonomy" id="2600299"/>
    <lineage>
        <taxon>Bacteria</taxon>
        <taxon>Pseudomonadati</taxon>
        <taxon>Pseudomonadota</taxon>
        <taxon>Alphaproteobacteria</taxon>
        <taxon>Hyphomicrobiales</taxon>
        <taxon>Stappiaceae</taxon>
        <taxon>Roseibium</taxon>
    </lineage>
</organism>
<dbReference type="Gene3D" id="3.50.50.60">
    <property type="entry name" value="FAD/NAD(P)-binding domain"/>
    <property type="match status" value="1"/>
</dbReference>
<dbReference type="InterPro" id="IPR050315">
    <property type="entry name" value="FAD-oxidoreductase_2"/>
</dbReference>
<dbReference type="EMBL" id="JBHUFA010000002">
    <property type="protein sequence ID" value="MFD1695852.1"/>
    <property type="molecule type" value="Genomic_DNA"/>
</dbReference>
<sequence>MQQPLDARVVEGRPDHVDLETDVLILGAGACGLVAALKAAAAGAETIVLERDPVPAGSTAMSSGFIPAPGTRFQEAIGVTDDTPARFLDDIQEKAKRRSQPVIADLATRTIAPALEWLADEAGLEWIVLDDFLYPGHTRHRMHAVPEKTGEALMGRLQQAVEAAGIPVVTDAFCDTLYRDAPGHIDAVALLRPDGSREIIRAKAVVLACNGYGGNPDLVARHIPEMADGLYYGHEGNTGSALLWGEEMQAQTAHLTAYQGHGSLAHPHGILISWALMMEGGIQVNLAGQRFSNEHGGYSEQAVNVLAQPDGVAWNVYDQRLHDFAMSFPDYQQAFQAGAVRVAQDVSSLAATLQVPEAALSETLAEVERLSKAETKEDATDRFGRSFAGHKGFSTPFHAVKVTGALFHTQGGLLVDDTARVLQADGEPFTNLLAGGGAACGVSGPEVSGYLSGNGLLTAVSLGFVAGTTAARLAGAS</sequence>
<evidence type="ECO:0000256" key="4">
    <source>
        <dbReference type="ARBA" id="ARBA00023002"/>
    </source>
</evidence>
<dbReference type="RefSeq" id="WP_149893819.1">
    <property type="nucleotide sequence ID" value="NZ_JBHUFA010000002.1"/>
</dbReference>
<gene>
    <name evidence="6" type="ORF">ACFSC7_10030</name>
</gene>
<evidence type="ECO:0000256" key="1">
    <source>
        <dbReference type="ARBA" id="ARBA00001974"/>
    </source>
</evidence>
<dbReference type="InterPro" id="IPR027477">
    <property type="entry name" value="Succ_DH/fumarate_Rdtase_cat_sf"/>
</dbReference>
<dbReference type="Gene3D" id="3.90.700.10">
    <property type="entry name" value="Succinate dehydrogenase/fumarate reductase flavoprotein, catalytic domain"/>
    <property type="match status" value="1"/>
</dbReference>
<evidence type="ECO:0000313" key="7">
    <source>
        <dbReference type="Proteomes" id="UP001597327"/>
    </source>
</evidence>
<dbReference type="PRINTS" id="PR00411">
    <property type="entry name" value="PNDRDTASEI"/>
</dbReference>
<evidence type="ECO:0000256" key="3">
    <source>
        <dbReference type="ARBA" id="ARBA00022827"/>
    </source>
</evidence>
<dbReference type="InterPro" id="IPR003953">
    <property type="entry name" value="FAD-dep_OxRdtase_2_FAD-bd"/>
</dbReference>
<dbReference type="Pfam" id="PF00890">
    <property type="entry name" value="FAD_binding_2"/>
    <property type="match status" value="1"/>
</dbReference>
<protein>
    <submittedName>
        <fullName evidence="6">FAD-dependent oxidoreductase</fullName>
    </submittedName>
</protein>
<dbReference type="Proteomes" id="UP001597327">
    <property type="component" value="Unassembled WGS sequence"/>
</dbReference>
<dbReference type="SUPFAM" id="SSF56425">
    <property type="entry name" value="Succinate dehydrogenase/fumarate reductase flavoprotein, catalytic domain"/>
    <property type="match status" value="1"/>
</dbReference>
<evidence type="ECO:0000259" key="5">
    <source>
        <dbReference type="Pfam" id="PF00890"/>
    </source>
</evidence>
<feature type="domain" description="FAD-dependent oxidoreductase 2 FAD-binding" evidence="5">
    <location>
        <begin position="22"/>
        <end position="443"/>
    </location>
</feature>
<dbReference type="PANTHER" id="PTHR43400">
    <property type="entry name" value="FUMARATE REDUCTASE"/>
    <property type="match status" value="1"/>
</dbReference>
<accession>A0ABW4JVI4</accession>
<comment type="cofactor">
    <cofactor evidence="1">
        <name>FAD</name>
        <dbReference type="ChEBI" id="CHEBI:57692"/>
    </cofactor>
</comment>
<evidence type="ECO:0000256" key="2">
    <source>
        <dbReference type="ARBA" id="ARBA00022630"/>
    </source>
</evidence>
<evidence type="ECO:0000313" key="6">
    <source>
        <dbReference type="EMBL" id="MFD1695852.1"/>
    </source>
</evidence>
<keyword evidence="3" id="KW-0274">FAD</keyword>
<keyword evidence="2" id="KW-0285">Flavoprotein</keyword>